<dbReference type="Pfam" id="PF13505">
    <property type="entry name" value="OMP_b-brl"/>
    <property type="match status" value="1"/>
</dbReference>
<evidence type="ECO:0000256" key="1">
    <source>
        <dbReference type="ARBA" id="ARBA00022729"/>
    </source>
</evidence>
<proteinExistence type="predicted"/>
<protein>
    <submittedName>
        <fullName evidence="2">Uncharacterized protein</fullName>
    </submittedName>
</protein>
<dbReference type="Gene3D" id="2.40.160.20">
    <property type="match status" value="1"/>
</dbReference>
<dbReference type="SUPFAM" id="SSF56925">
    <property type="entry name" value="OMPA-like"/>
    <property type="match status" value="1"/>
</dbReference>
<gene>
    <name evidence="2" type="ORF">DN745_14375</name>
</gene>
<sequence length="257" mass="27605">MKQYKLLGLMVAIGMLLVAGPVAAQDYDPPIQEDPSIQQPNDLMEDDEFDLERDYADPNVEPMAIDDPYMEPDPLVTPNQDSTLTPFGMGLTVGGGVVGFTNSNMRDNLHTGGGWEARATFGTKTPLALEAAYVGTANRLDTFGVDDNAALVSNGAEANLRLNLTNTAIKPYLVAGAGWKHYAVSNTDVNTSSLEDSDNVLEVPLGVGLGYSFNGFIADVRGTYRPAFDDDLIRSDIGNDDTGLDTWKVGANIGFEF</sequence>
<name>A0A2Z4FN70_9DELT</name>
<dbReference type="KEGG" id="bsed:DN745_14375"/>
<organism evidence="2 3">
    <name type="scientific">Bradymonas sediminis</name>
    <dbReference type="NCBI Taxonomy" id="1548548"/>
    <lineage>
        <taxon>Bacteria</taxon>
        <taxon>Deltaproteobacteria</taxon>
        <taxon>Bradymonadales</taxon>
        <taxon>Bradymonadaceae</taxon>
        <taxon>Bradymonas</taxon>
    </lineage>
</organism>
<dbReference type="InterPro" id="IPR011250">
    <property type="entry name" value="OMP/PagP_B-barrel"/>
</dbReference>
<dbReference type="EMBL" id="CP030032">
    <property type="protein sequence ID" value="AWV90451.1"/>
    <property type="molecule type" value="Genomic_DNA"/>
</dbReference>
<evidence type="ECO:0000313" key="3">
    <source>
        <dbReference type="Proteomes" id="UP000249799"/>
    </source>
</evidence>
<keyword evidence="3" id="KW-1185">Reference proteome</keyword>
<reference evidence="2 3" key="1">
    <citation type="submission" date="2018-06" db="EMBL/GenBank/DDBJ databases">
        <title>Lujinxingia sediminis gen. nov. sp. nov., a new facultative anaerobic member of the class Deltaproteobacteria, and proposal of Lujinxingaceae fam. nov.</title>
        <authorList>
            <person name="Guo L.-Y."/>
            <person name="Li C.-M."/>
            <person name="Wang S."/>
            <person name="Du Z.-J."/>
        </authorList>
    </citation>
    <scope>NUCLEOTIDE SEQUENCE [LARGE SCALE GENOMIC DNA]</scope>
    <source>
        <strain evidence="2 3">FA350</strain>
    </source>
</reference>
<keyword evidence="1" id="KW-0732">Signal</keyword>
<dbReference type="InterPro" id="IPR027385">
    <property type="entry name" value="Beta-barrel_OMP"/>
</dbReference>
<accession>A0A2Z4FN70</accession>
<evidence type="ECO:0000313" key="2">
    <source>
        <dbReference type="EMBL" id="AWV90451.1"/>
    </source>
</evidence>
<dbReference type="RefSeq" id="WP_111335913.1">
    <property type="nucleotide sequence ID" value="NZ_CP030032.1"/>
</dbReference>
<dbReference type="AlphaFoldDB" id="A0A2Z4FN70"/>
<dbReference type="OrthoDB" id="5381719at2"/>
<dbReference type="Proteomes" id="UP000249799">
    <property type="component" value="Chromosome"/>
</dbReference>